<evidence type="ECO:0000259" key="2">
    <source>
        <dbReference type="Pfam" id="PF09458"/>
    </source>
</evidence>
<accession>A0A7J4XGD0</accession>
<protein>
    <recommendedName>
        <fullName evidence="6">Asl1-like glycosyl hydrolase catalytic domain-containing protein</fullName>
    </recommendedName>
</protein>
<dbReference type="RefSeq" id="WP_007478226.1">
    <property type="nucleotide sequence ID" value="NZ_CAXSTI010000004.1"/>
</dbReference>
<proteinExistence type="predicted"/>
<dbReference type="GO" id="GO:0030246">
    <property type="term" value="F:carbohydrate binding"/>
    <property type="evidence" value="ECO:0007669"/>
    <property type="project" value="InterPro"/>
</dbReference>
<evidence type="ECO:0000313" key="4">
    <source>
        <dbReference type="EMBL" id="KAA3761982.1"/>
    </source>
</evidence>
<sequence>MRFFSVILFALLCSCVSLFARETQTVVSIENENKELSGMIDMHMTGEIPLKNASVNLVSQDAWLFFDNVRPSEVIEKYASMIKVSGEVLQPGKNSRVDVFLHGTVIIPHDENYEPLQVFTGENYSGENRTYLVDSCYQDLESFDNAIRSFKLKRGYMATLANESNGQGYSRVFIADNEDIDIPVLPHELNGKVSYIRCFRWEWVSKKGWCSSGAGCYNEIDLTASTWYYSWSADRESLNDAEFVPIKQNWGWPGFAEINSKSNVTHLLGYNEPDRPEQANASVEKAIGQWPQMMESGLRLGTPAIADNLNWLYSFLDECKKRNYRVDYVAVHAYWGGSGGAQVVTDGNGNISPEKWYQKLKAIHDRTGLPIWITEWNNGANWTHETWPADEASKQQKQLTDLKGILNVLDTCSFIERYSIYNWVGDERALVVGKDDNGNYTAGGAIDQKLTPAGEYYRDLHAPMAYNPLKAVVPTYQVVTPELEASYNMNSRAVEVSWTDYNGELTDEYVLERKTDDGEFEELISGVGQLKNQYSEELKPTESHAYTYRVKIKSGSEEKYSNEMVVDVPIVKGTSDVRYGVATLSDLVWKYFFFEDGAAYSTTPAVVFGGFSSATRTLLSYHLQGTSTNGFRFKFTPWEYQNVTELPKAENAPYIVATKGNYKWGDLDVEAGDVRSVNDEWKKVTFTKPFTEAPVVFVSPSSAKVTSPSFARVRNVTKEGFEVHFTREKSMTGSFSRENICYFAIVPGMTVVNGKKIKVGKTAEVVGELSNKAELSFDGTYTDPAFYCTLLTSNDSFTSNLRYSGLTSEAVTFMKQREKSAGASGTSALDQVGWMVIESGAIVGTGNIETTAEEGTLKIFPTLTRDILDVTAEWGTRIFIYSVGGSLVKNLVYRGISFSVCELSAGMYILRTDKGESGRFVKID</sequence>
<dbReference type="AlphaFoldDB" id="A0A7J4XGD0"/>
<dbReference type="Gene3D" id="2.60.20.10">
    <property type="entry name" value="Crystallins"/>
    <property type="match status" value="1"/>
</dbReference>
<dbReference type="EMBL" id="VWMK01000016">
    <property type="protein sequence ID" value="KAA3761982.1"/>
    <property type="molecule type" value="Genomic_DNA"/>
</dbReference>
<dbReference type="Gene3D" id="3.20.20.80">
    <property type="entry name" value="Glycosidases"/>
    <property type="match status" value="1"/>
</dbReference>
<keyword evidence="1" id="KW-0732">Signal</keyword>
<gene>
    <name evidence="4" type="ORF">F3F73_15800</name>
</gene>
<feature type="domain" description="Asl1-like glycosyl hydrolase catalytic" evidence="3">
    <location>
        <begin position="223"/>
        <end position="429"/>
    </location>
</feature>
<dbReference type="InterPro" id="IPR053183">
    <property type="entry name" value="ASL1"/>
</dbReference>
<evidence type="ECO:0008006" key="6">
    <source>
        <dbReference type="Google" id="ProtNLM"/>
    </source>
</evidence>
<dbReference type="PANTHER" id="PTHR34154:SF3">
    <property type="entry name" value="ALKALI-SENSITIVE LINKAGE PROTEIN 1"/>
    <property type="match status" value="1"/>
</dbReference>
<dbReference type="GO" id="GO:0007155">
    <property type="term" value="P:cell adhesion"/>
    <property type="evidence" value="ECO:0007669"/>
    <property type="project" value="InterPro"/>
</dbReference>
<evidence type="ECO:0000313" key="5">
    <source>
        <dbReference type="Proteomes" id="UP000422221"/>
    </source>
</evidence>
<reference evidence="4 5" key="1">
    <citation type="journal article" date="2019" name="Nat. Med.">
        <title>A library of human gut bacterial isolates paired with longitudinal multiomics data enables mechanistic microbiome research.</title>
        <authorList>
            <person name="Poyet M."/>
            <person name="Groussin M."/>
            <person name="Gibbons S.M."/>
            <person name="Avila-Pacheco J."/>
            <person name="Jiang X."/>
            <person name="Kearney S.M."/>
            <person name="Perrotta A.R."/>
            <person name="Berdy B."/>
            <person name="Zhao S."/>
            <person name="Lieberman T.D."/>
            <person name="Swanson P.K."/>
            <person name="Smith M."/>
            <person name="Roesemann S."/>
            <person name="Alexander J.E."/>
            <person name="Rich S.A."/>
            <person name="Livny J."/>
            <person name="Vlamakis H."/>
            <person name="Clish C."/>
            <person name="Bullock K."/>
            <person name="Deik A."/>
            <person name="Scott J."/>
            <person name="Pierce K.A."/>
            <person name="Xavier R.J."/>
            <person name="Alm E.J."/>
        </authorList>
    </citation>
    <scope>NUCLEOTIDE SEQUENCE [LARGE SCALE GENOMIC DNA]</scope>
    <source>
        <strain evidence="4 5">BIOML-A10</strain>
    </source>
</reference>
<dbReference type="SUPFAM" id="SSF51445">
    <property type="entry name" value="(Trans)glycosidases"/>
    <property type="match status" value="1"/>
</dbReference>
<name>A0A7J4XGD0_9BACE</name>
<feature type="chain" id="PRO_5029866009" description="Asl1-like glycosyl hydrolase catalytic domain-containing protein" evidence="1">
    <location>
        <begin position="21"/>
        <end position="924"/>
    </location>
</feature>
<evidence type="ECO:0000259" key="3">
    <source>
        <dbReference type="Pfam" id="PF11790"/>
    </source>
</evidence>
<dbReference type="PANTHER" id="PTHR34154">
    <property type="entry name" value="ALKALI-SENSITIVE LINKAGE PROTEIN 1"/>
    <property type="match status" value="1"/>
</dbReference>
<feature type="signal peptide" evidence="1">
    <location>
        <begin position="1"/>
        <end position="20"/>
    </location>
</feature>
<dbReference type="Gene3D" id="2.60.40.2080">
    <property type="match status" value="1"/>
</dbReference>
<dbReference type="InterPro" id="IPR013783">
    <property type="entry name" value="Ig-like_fold"/>
</dbReference>
<dbReference type="InterPro" id="IPR017853">
    <property type="entry name" value="GH"/>
</dbReference>
<comment type="caution">
    <text evidence="4">The sequence shown here is derived from an EMBL/GenBank/DDBJ whole genome shotgun (WGS) entry which is preliminary data.</text>
</comment>
<dbReference type="Pfam" id="PF09458">
    <property type="entry name" value="H_lectin"/>
    <property type="match status" value="1"/>
</dbReference>
<dbReference type="SUPFAM" id="SSF141086">
    <property type="entry name" value="Agglutinin HPA-like"/>
    <property type="match status" value="1"/>
</dbReference>
<dbReference type="Proteomes" id="UP000422221">
    <property type="component" value="Unassembled WGS sequence"/>
</dbReference>
<dbReference type="PROSITE" id="PS51257">
    <property type="entry name" value="PROKAR_LIPOPROTEIN"/>
    <property type="match status" value="1"/>
</dbReference>
<dbReference type="Pfam" id="PF11790">
    <property type="entry name" value="Glyco_hydro_cc"/>
    <property type="match status" value="1"/>
</dbReference>
<dbReference type="GeneID" id="93116452"/>
<dbReference type="InterPro" id="IPR024655">
    <property type="entry name" value="Asl1_glyco_hydro_catalytic"/>
</dbReference>
<dbReference type="InterPro" id="IPR019019">
    <property type="entry name" value="H-type_lectin_domain"/>
</dbReference>
<feature type="domain" description="H-type lectin" evidence="2">
    <location>
        <begin position="682"/>
        <end position="744"/>
    </location>
</feature>
<organism evidence="4 5">
    <name type="scientific">Bacteroides salyersiae</name>
    <dbReference type="NCBI Taxonomy" id="291644"/>
    <lineage>
        <taxon>Bacteria</taxon>
        <taxon>Pseudomonadati</taxon>
        <taxon>Bacteroidota</taxon>
        <taxon>Bacteroidia</taxon>
        <taxon>Bacteroidales</taxon>
        <taxon>Bacteroidaceae</taxon>
        <taxon>Bacteroides</taxon>
    </lineage>
</organism>
<dbReference type="InterPro" id="IPR037221">
    <property type="entry name" value="H-type_lectin_dom_sf"/>
</dbReference>
<dbReference type="Gene3D" id="2.60.40.10">
    <property type="entry name" value="Immunoglobulins"/>
    <property type="match status" value="1"/>
</dbReference>
<evidence type="ECO:0000256" key="1">
    <source>
        <dbReference type="SAM" id="SignalP"/>
    </source>
</evidence>